<dbReference type="Pfam" id="PF13409">
    <property type="entry name" value="GST_N_2"/>
    <property type="match status" value="1"/>
</dbReference>
<feature type="domain" description="GST N-terminal" evidence="2">
    <location>
        <begin position="301"/>
        <end position="391"/>
    </location>
</feature>
<dbReference type="Proteomes" id="UP000799757">
    <property type="component" value="Unassembled WGS sequence"/>
</dbReference>
<reference evidence="3" key="1">
    <citation type="journal article" date="2020" name="Stud. Mycol.">
        <title>101 Dothideomycetes genomes: a test case for predicting lifestyles and emergence of pathogens.</title>
        <authorList>
            <person name="Haridas S."/>
            <person name="Albert R."/>
            <person name="Binder M."/>
            <person name="Bloem J."/>
            <person name="Labutti K."/>
            <person name="Salamov A."/>
            <person name="Andreopoulos B."/>
            <person name="Baker S."/>
            <person name="Barry K."/>
            <person name="Bills G."/>
            <person name="Bluhm B."/>
            <person name="Cannon C."/>
            <person name="Castanera R."/>
            <person name="Culley D."/>
            <person name="Daum C."/>
            <person name="Ezra D."/>
            <person name="Gonzalez J."/>
            <person name="Henrissat B."/>
            <person name="Kuo A."/>
            <person name="Liang C."/>
            <person name="Lipzen A."/>
            <person name="Lutzoni F."/>
            <person name="Magnuson J."/>
            <person name="Mondo S."/>
            <person name="Nolan M."/>
            <person name="Ohm R."/>
            <person name="Pangilinan J."/>
            <person name="Park H.-J."/>
            <person name="Ramirez L."/>
            <person name="Alfaro M."/>
            <person name="Sun H."/>
            <person name="Tritt A."/>
            <person name="Yoshinaga Y."/>
            <person name="Zwiers L.-H."/>
            <person name="Turgeon B."/>
            <person name="Goodwin S."/>
            <person name="Spatafora J."/>
            <person name="Crous P."/>
            <person name="Grigoriev I."/>
        </authorList>
    </citation>
    <scope>NUCLEOTIDE SEQUENCE</scope>
    <source>
        <strain evidence="3">CBS 109.77</strain>
    </source>
</reference>
<dbReference type="AlphaFoldDB" id="A0A6A6XA09"/>
<dbReference type="GO" id="GO:0006559">
    <property type="term" value="P:L-phenylalanine catabolic process"/>
    <property type="evidence" value="ECO:0007669"/>
    <property type="project" value="TreeGrafter"/>
</dbReference>
<dbReference type="SUPFAM" id="SSF47616">
    <property type="entry name" value="GST C-terminal domain-like"/>
    <property type="match status" value="2"/>
</dbReference>
<dbReference type="SUPFAM" id="SSF52833">
    <property type="entry name" value="Thioredoxin-like"/>
    <property type="match status" value="1"/>
</dbReference>
<accession>A0A6A6XA09</accession>
<keyword evidence="4" id="KW-1185">Reference proteome</keyword>
<dbReference type="PANTHER" id="PTHR42673:SF4">
    <property type="entry name" value="MALEYLACETOACETATE ISOMERASE"/>
    <property type="match status" value="1"/>
</dbReference>
<dbReference type="Pfam" id="PF25907">
    <property type="entry name" value="DUF7962"/>
    <property type="match status" value="1"/>
</dbReference>
<dbReference type="InterPro" id="IPR004045">
    <property type="entry name" value="Glutathione_S-Trfase_N"/>
</dbReference>
<sequence length="531" mass="60043">MPRPDLASIGVAYRRIPIMAIGKDIYCDSRLIISKLETLYPNSSMTPTSTAEAGIRKLLENWTIDGGIFGNCCKLLPYWTPNGLLQDTKFLDDRQQLMGGRRMTAELMEAARPEGLQHMRQAFEILESTFLADGRKWILGGDSPTVADVDGVWPFEWLTEDPYMAESLPKEFVSEKKFPKTFAWVRRFMEEVKAKKAQEPKPTRLDGDAMKERVVNTSIQKQPITFIEDDPLKLKQGDEVEVYAMDYGGSHKDRGSVVGLTLTEVVIRNLEGLHLHFPRWNFRIDKVQPPKHSAPPAPKIPSMRLIYHHASPYTRKVFMLAHELGLDHAITLQKVVVCPIPFPGWSDDNEEVGAYNPMAKIPCLVSDDVPGGIYDSRIICEYLENMASVSHRKNSKYWQLHALGACADGIMDAAILIVYEKRIREDRGLKLDEWIEGQKMKILRGLDRFEIAAKEGLLREPPSSGPASADDVAVVTAVAMMDQMGFLGIKWRESRPALVKWVGTWEGRSSFRNTPPEKDWTGRDSKEVSKI</sequence>
<dbReference type="Gene3D" id="3.40.30.110">
    <property type="match status" value="2"/>
</dbReference>
<evidence type="ECO:0000259" key="2">
    <source>
        <dbReference type="PROSITE" id="PS50404"/>
    </source>
</evidence>
<evidence type="ECO:0000256" key="1">
    <source>
        <dbReference type="SAM" id="MobiDB-lite"/>
    </source>
</evidence>
<dbReference type="GO" id="GO:0016034">
    <property type="term" value="F:maleylacetoacetate isomerase activity"/>
    <property type="evidence" value="ECO:0007669"/>
    <property type="project" value="TreeGrafter"/>
</dbReference>
<evidence type="ECO:0000313" key="4">
    <source>
        <dbReference type="Proteomes" id="UP000799757"/>
    </source>
</evidence>
<dbReference type="Gene3D" id="1.20.1050.10">
    <property type="match status" value="2"/>
</dbReference>
<dbReference type="EMBL" id="MU001935">
    <property type="protein sequence ID" value="KAF2793259.1"/>
    <property type="molecule type" value="Genomic_DNA"/>
</dbReference>
<evidence type="ECO:0000313" key="3">
    <source>
        <dbReference type="EMBL" id="KAF2793259.1"/>
    </source>
</evidence>
<dbReference type="InterPro" id="IPR036249">
    <property type="entry name" value="Thioredoxin-like_sf"/>
</dbReference>
<organism evidence="3 4">
    <name type="scientific">Melanomma pulvis-pyrius CBS 109.77</name>
    <dbReference type="NCBI Taxonomy" id="1314802"/>
    <lineage>
        <taxon>Eukaryota</taxon>
        <taxon>Fungi</taxon>
        <taxon>Dikarya</taxon>
        <taxon>Ascomycota</taxon>
        <taxon>Pezizomycotina</taxon>
        <taxon>Dothideomycetes</taxon>
        <taxon>Pleosporomycetidae</taxon>
        <taxon>Pleosporales</taxon>
        <taxon>Melanommataceae</taxon>
        <taxon>Melanomma</taxon>
    </lineage>
</organism>
<gene>
    <name evidence="3" type="ORF">K505DRAFT_306107</name>
</gene>
<dbReference type="PANTHER" id="PTHR42673">
    <property type="entry name" value="MALEYLACETOACETATE ISOMERASE"/>
    <property type="match status" value="1"/>
</dbReference>
<dbReference type="OrthoDB" id="202840at2759"/>
<dbReference type="PROSITE" id="PS50404">
    <property type="entry name" value="GST_NTER"/>
    <property type="match status" value="1"/>
</dbReference>
<dbReference type="CDD" id="cd03205">
    <property type="entry name" value="GST_C_6"/>
    <property type="match status" value="1"/>
</dbReference>
<dbReference type="InterPro" id="IPR058268">
    <property type="entry name" value="DUF7962"/>
</dbReference>
<protein>
    <recommendedName>
        <fullName evidence="2">GST N-terminal domain-containing protein</fullName>
    </recommendedName>
</protein>
<proteinExistence type="predicted"/>
<dbReference type="GO" id="GO:0006749">
    <property type="term" value="P:glutathione metabolic process"/>
    <property type="evidence" value="ECO:0007669"/>
    <property type="project" value="TreeGrafter"/>
</dbReference>
<dbReference type="InterPro" id="IPR036282">
    <property type="entry name" value="Glutathione-S-Trfase_C_sf"/>
</dbReference>
<dbReference type="Gene3D" id="3.40.30.10">
    <property type="entry name" value="Glutaredoxin"/>
    <property type="match status" value="1"/>
</dbReference>
<feature type="compositionally biased region" description="Basic and acidic residues" evidence="1">
    <location>
        <begin position="515"/>
        <end position="531"/>
    </location>
</feature>
<feature type="region of interest" description="Disordered" evidence="1">
    <location>
        <begin position="512"/>
        <end position="531"/>
    </location>
</feature>
<dbReference type="GO" id="GO:0004364">
    <property type="term" value="F:glutathione transferase activity"/>
    <property type="evidence" value="ECO:0007669"/>
    <property type="project" value="TreeGrafter"/>
</dbReference>
<name>A0A6A6XA09_9PLEO</name>